<evidence type="ECO:0000256" key="1">
    <source>
        <dbReference type="SAM" id="Phobius"/>
    </source>
</evidence>
<dbReference type="SUPFAM" id="SSF103511">
    <property type="entry name" value="Chlorophyll a-b binding protein"/>
    <property type="match status" value="1"/>
</dbReference>
<evidence type="ECO:0000313" key="2">
    <source>
        <dbReference type="EMBL" id="KAB2602855.1"/>
    </source>
</evidence>
<dbReference type="AlphaFoldDB" id="A0A5N5FI84"/>
<name>A0A5N5FI84_9ROSA</name>
<comment type="caution">
    <text evidence="2">The sequence shown here is derived from an EMBL/GenBank/DDBJ whole genome shotgun (WGS) entry which is preliminary data.</text>
</comment>
<reference evidence="2 3" key="1">
    <citation type="submission" date="2019-09" db="EMBL/GenBank/DDBJ databases">
        <authorList>
            <person name="Ou C."/>
        </authorList>
    </citation>
    <scope>NUCLEOTIDE SEQUENCE [LARGE SCALE GENOMIC DNA]</scope>
    <source>
        <strain evidence="2">S2</strain>
        <tissue evidence="2">Leaf</tissue>
    </source>
</reference>
<feature type="transmembrane region" description="Helical" evidence="1">
    <location>
        <begin position="80"/>
        <end position="98"/>
    </location>
</feature>
<keyword evidence="3" id="KW-1185">Reference proteome</keyword>
<organism evidence="2 3">
    <name type="scientific">Pyrus ussuriensis x Pyrus communis</name>
    <dbReference type="NCBI Taxonomy" id="2448454"/>
    <lineage>
        <taxon>Eukaryota</taxon>
        <taxon>Viridiplantae</taxon>
        <taxon>Streptophyta</taxon>
        <taxon>Embryophyta</taxon>
        <taxon>Tracheophyta</taxon>
        <taxon>Spermatophyta</taxon>
        <taxon>Magnoliopsida</taxon>
        <taxon>eudicotyledons</taxon>
        <taxon>Gunneridae</taxon>
        <taxon>Pentapetalae</taxon>
        <taxon>rosids</taxon>
        <taxon>fabids</taxon>
        <taxon>Rosales</taxon>
        <taxon>Rosaceae</taxon>
        <taxon>Amygdaloideae</taxon>
        <taxon>Maleae</taxon>
        <taxon>Pyrus</taxon>
    </lineage>
</organism>
<dbReference type="Proteomes" id="UP000327157">
    <property type="component" value="Chromosome 10"/>
</dbReference>
<protein>
    <submittedName>
        <fullName evidence="2">Stress enhanced protein 1</fullName>
    </submittedName>
</protein>
<reference evidence="2 3" key="3">
    <citation type="submission" date="2019-11" db="EMBL/GenBank/DDBJ databases">
        <title>A de novo genome assembly of a pear dwarfing rootstock.</title>
        <authorList>
            <person name="Wang F."/>
            <person name="Wang J."/>
            <person name="Li S."/>
            <person name="Zhang Y."/>
            <person name="Fang M."/>
            <person name="Ma L."/>
            <person name="Zhao Y."/>
            <person name="Jiang S."/>
        </authorList>
    </citation>
    <scope>NUCLEOTIDE SEQUENCE [LARGE SCALE GENOMIC DNA]</scope>
    <source>
        <strain evidence="2">S2</strain>
        <tissue evidence="2">Leaf</tissue>
    </source>
</reference>
<dbReference type="EMBL" id="SMOL01000695">
    <property type="protein sequence ID" value="KAB2602855.1"/>
    <property type="molecule type" value="Genomic_DNA"/>
</dbReference>
<feature type="transmembrane region" description="Helical" evidence="1">
    <location>
        <begin position="118"/>
        <end position="136"/>
    </location>
</feature>
<evidence type="ECO:0000313" key="3">
    <source>
        <dbReference type="Proteomes" id="UP000327157"/>
    </source>
</evidence>
<keyword evidence="1" id="KW-1133">Transmembrane helix</keyword>
<sequence>MAVAQISASLSLSIRDASGISSPAAAGPARLPLFNSARIGTAFATGSPLIIRRAYQQRNAACKSMPISIRCEQSTKEGGLDVWLGRLAMIGFAVAIGVEVSTGKGLLENFGLTSPLPTAALGVTALVGILTAVFIFQSGSEK</sequence>
<keyword evidence="1" id="KW-0472">Membrane</keyword>
<gene>
    <name evidence="2" type="ORF">D8674_003860</name>
</gene>
<reference evidence="3" key="2">
    <citation type="submission" date="2019-10" db="EMBL/GenBank/DDBJ databases">
        <title>A de novo genome assembly of a pear dwarfing rootstock.</title>
        <authorList>
            <person name="Wang F."/>
            <person name="Wang J."/>
            <person name="Li S."/>
            <person name="Zhang Y."/>
            <person name="Fang M."/>
            <person name="Ma L."/>
            <person name="Zhao Y."/>
            <person name="Jiang S."/>
        </authorList>
    </citation>
    <scope>NUCLEOTIDE SEQUENCE [LARGE SCALE GENOMIC DNA]</scope>
</reference>
<keyword evidence="1" id="KW-0812">Transmembrane</keyword>
<proteinExistence type="predicted"/>
<dbReference type="OrthoDB" id="1164833at2759"/>
<accession>A0A5N5FI84</accession>